<evidence type="ECO:0000256" key="1">
    <source>
        <dbReference type="ARBA" id="ARBA00004123"/>
    </source>
</evidence>
<reference evidence="12 13" key="1">
    <citation type="submission" date="2014-06" db="EMBL/GenBank/DDBJ databases">
        <authorList>
            <person name="Swart Estienne"/>
        </authorList>
    </citation>
    <scope>NUCLEOTIDE SEQUENCE [LARGE SCALE GENOMIC DNA]</scope>
    <source>
        <strain evidence="12 13">130c</strain>
    </source>
</reference>
<comment type="subcellular location">
    <subcellularLocation>
        <location evidence="1">Nucleus</location>
    </subcellularLocation>
</comment>
<gene>
    <name evidence="12" type="primary">Contig11862.g12694</name>
    <name evidence="12" type="ORF">STYLEM_19635</name>
</gene>
<organism evidence="12 13">
    <name type="scientific">Stylonychia lemnae</name>
    <name type="common">Ciliate</name>
    <dbReference type="NCBI Taxonomy" id="5949"/>
    <lineage>
        <taxon>Eukaryota</taxon>
        <taxon>Sar</taxon>
        <taxon>Alveolata</taxon>
        <taxon>Ciliophora</taxon>
        <taxon>Intramacronucleata</taxon>
        <taxon>Spirotrichea</taxon>
        <taxon>Stichotrichia</taxon>
        <taxon>Sporadotrichida</taxon>
        <taxon>Oxytrichidae</taxon>
        <taxon>Stylonychinae</taxon>
        <taxon>Stylonychia</taxon>
    </lineage>
</organism>
<keyword evidence="10" id="KW-0812">Transmembrane</keyword>
<keyword evidence="3" id="KW-0507">mRNA processing</keyword>
<dbReference type="CDD" id="cd01722">
    <property type="entry name" value="Sm_F"/>
    <property type="match status" value="1"/>
</dbReference>
<dbReference type="PANTHER" id="PTHR11021:SF0">
    <property type="entry name" value="SMALL NUCLEAR RIBONUCLEOPROTEIN F"/>
    <property type="match status" value="1"/>
</dbReference>
<evidence type="ECO:0000256" key="6">
    <source>
        <dbReference type="ARBA" id="ARBA00023187"/>
    </source>
</evidence>
<comment type="similarity">
    <text evidence="2">Belongs to the snRNP Sm proteins family. SmF/LSm6 subfamily.</text>
</comment>
<dbReference type="InterPro" id="IPR034100">
    <property type="entry name" value="Sm_F"/>
</dbReference>
<dbReference type="GO" id="GO:0003723">
    <property type="term" value="F:RNA binding"/>
    <property type="evidence" value="ECO:0007669"/>
    <property type="project" value="UniProtKB-KW"/>
</dbReference>
<dbReference type="InterPro" id="IPR001163">
    <property type="entry name" value="Sm_dom_euk/arc"/>
</dbReference>
<dbReference type="GO" id="GO:0071013">
    <property type="term" value="C:catalytic step 2 spliceosome"/>
    <property type="evidence" value="ECO:0007669"/>
    <property type="project" value="TreeGrafter"/>
</dbReference>
<name>A0A078B8G9_STYLE</name>
<evidence type="ECO:0000256" key="9">
    <source>
        <dbReference type="ARBA" id="ARBA00030144"/>
    </source>
</evidence>
<dbReference type="Gene3D" id="2.30.30.100">
    <property type="match status" value="1"/>
</dbReference>
<dbReference type="GO" id="GO:0034715">
    <property type="term" value="C:pICln-Sm protein complex"/>
    <property type="evidence" value="ECO:0007669"/>
    <property type="project" value="TreeGrafter"/>
</dbReference>
<evidence type="ECO:0000313" key="12">
    <source>
        <dbReference type="EMBL" id="CDW90491.1"/>
    </source>
</evidence>
<evidence type="ECO:0000259" key="11">
    <source>
        <dbReference type="PROSITE" id="PS52002"/>
    </source>
</evidence>
<protein>
    <recommendedName>
        <fullName evidence="9">Sm protein F</fullName>
    </recommendedName>
</protein>
<keyword evidence="10" id="KW-1133">Transmembrane helix</keyword>
<keyword evidence="6" id="KW-0508">mRNA splicing</keyword>
<evidence type="ECO:0000256" key="10">
    <source>
        <dbReference type="SAM" id="Phobius"/>
    </source>
</evidence>
<keyword evidence="5" id="KW-0694">RNA-binding</keyword>
<keyword evidence="10" id="KW-0472">Membrane</keyword>
<dbReference type="GO" id="GO:0005685">
    <property type="term" value="C:U1 snRNP"/>
    <property type="evidence" value="ECO:0007669"/>
    <property type="project" value="TreeGrafter"/>
</dbReference>
<dbReference type="InterPro" id="IPR047575">
    <property type="entry name" value="Sm"/>
</dbReference>
<dbReference type="SUPFAM" id="SSF50182">
    <property type="entry name" value="Sm-like ribonucleoproteins"/>
    <property type="match status" value="1"/>
</dbReference>
<sequence length="520" mass="60707">MRAFNNHQNYILISQVRPYSLMNMTRLHQTQEAISRYQVDKNEVTIQQEEFILKDVTMDSTHYQNSFLRYSKEGYQYQSLIETEKQRDNHDEIIEQDRQFDSMLQTKENEIIFESLKAIDKKKFLINLLNSTNLSKLSGEILKLSWFAKGLYRNQSNDQLINFLISLDFLIKGLLTHWQIRLSESGKARGKSSEIMKGLDVKFPILIGDQYHTIAYYITSRLGNIELTRIITIIEENFQKIIFNVENLSSNFENNLKQIYKHFYNYLPTFFGLGFKGIALIYNLGQQDIHMAQSVGLELGYFFQFGVFSYIMCGIINQSNKERIKEHLNKVSSILQYISFETVEAMLYQMKSLNLNKVKQEFVMLTIFHAEQFNQRVGDLSIDQEIKNSMNGLVGDFLKDLLEIAEFDVKEAKNKEIFQDLMQKAATYSQDHHLNLKPAMPIPINPKPFLIDLIDKPVIVKLKWGMEYKGILIAFDGYMNLQLFNTEEWIDGECRGNIGESLIRCNNVLYVRDADGVKEV</sequence>
<dbReference type="EMBL" id="CCKQ01018522">
    <property type="protein sequence ID" value="CDW90491.1"/>
    <property type="molecule type" value="Genomic_DNA"/>
</dbReference>
<dbReference type="Pfam" id="PF01423">
    <property type="entry name" value="LSM"/>
    <property type="match status" value="1"/>
</dbReference>
<feature type="domain" description="Sm" evidence="11">
    <location>
        <begin position="445"/>
        <end position="517"/>
    </location>
</feature>
<keyword evidence="13" id="KW-1185">Reference proteome</keyword>
<keyword evidence="8 12" id="KW-0687">Ribonucleoprotein</keyword>
<dbReference type="InParanoid" id="A0A078B8G9"/>
<dbReference type="Proteomes" id="UP000039865">
    <property type="component" value="Unassembled WGS sequence"/>
</dbReference>
<evidence type="ECO:0000313" key="13">
    <source>
        <dbReference type="Proteomes" id="UP000039865"/>
    </source>
</evidence>
<dbReference type="InterPro" id="IPR010920">
    <property type="entry name" value="LSM_dom_sf"/>
</dbReference>
<proteinExistence type="inferred from homology"/>
<dbReference type="PANTHER" id="PTHR11021">
    <property type="entry name" value="SMALL NUCLEAR RIBONUCLEOPROTEIN F SNRNP-F"/>
    <property type="match status" value="1"/>
</dbReference>
<evidence type="ECO:0000256" key="4">
    <source>
        <dbReference type="ARBA" id="ARBA00022728"/>
    </source>
</evidence>
<evidence type="ECO:0000256" key="5">
    <source>
        <dbReference type="ARBA" id="ARBA00022884"/>
    </source>
</evidence>
<feature type="transmembrane region" description="Helical" evidence="10">
    <location>
        <begin position="299"/>
        <end position="317"/>
    </location>
</feature>
<evidence type="ECO:0000256" key="7">
    <source>
        <dbReference type="ARBA" id="ARBA00023242"/>
    </source>
</evidence>
<dbReference type="AlphaFoldDB" id="A0A078B8G9"/>
<keyword evidence="4" id="KW-0747">Spliceosome</keyword>
<dbReference type="InterPro" id="IPR016487">
    <property type="entry name" value="Lsm6/sSmF"/>
</dbReference>
<keyword evidence="7" id="KW-0539">Nucleus</keyword>
<evidence type="ECO:0000256" key="2">
    <source>
        <dbReference type="ARBA" id="ARBA00007927"/>
    </source>
</evidence>
<accession>A0A078B8G9</accession>
<dbReference type="GO" id="GO:0000398">
    <property type="term" value="P:mRNA splicing, via spliceosome"/>
    <property type="evidence" value="ECO:0007669"/>
    <property type="project" value="InterPro"/>
</dbReference>
<evidence type="ECO:0000256" key="3">
    <source>
        <dbReference type="ARBA" id="ARBA00022664"/>
    </source>
</evidence>
<evidence type="ECO:0000256" key="8">
    <source>
        <dbReference type="ARBA" id="ARBA00023274"/>
    </source>
</evidence>
<feature type="transmembrane region" description="Helical" evidence="10">
    <location>
        <begin position="263"/>
        <end position="284"/>
    </location>
</feature>
<dbReference type="SMART" id="SM00651">
    <property type="entry name" value="Sm"/>
    <property type="match status" value="1"/>
</dbReference>
<dbReference type="PROSITE" id="PS52002">
    <property type="entry name" value="SM"/>
    <property type="match status" value="1"/>
</dbReference>
<dbReference type="OrthoDB" id="409625at2759"/>